<gene>
    <name evidence="1" type="ORF">BJF91_17080</name>
</gene>
<dbReference type="AlphaFoldDB" id="A0A1Q9A2Z0"/>
<dbReference type="Proteomes" id="UP000185598">
    <property type="component" value="Unassembled WGS sequence"/>
</dbReference>
<sequence>MTSLNLKTLNAVYQTDERRVYVAEIVMTDSNGNDLSGHYTSRPTDTYGIASAVRSAITEWIAAGKPVGTWKMSS</sequence>
<evidence type="ECO:0000313" key="1">
    <source>
        <dbReference type="EMBL" id="OLP48848.1"/>
    </source>
</evidence>
<keyword evidence="2" id="KW-1185">Reference proteome</keyword>
<reference evidence="1 2" key="1">
    <citation type="submission" date="2016-09" db="EMBL/GenBank/DDBJ databases">
        <title>Rhizobium oryziradicis sp. nov., isolated from the root of rice.</title>
        <authorList>
            <person name="Zhao J."/>
            <person name="Zhang X."/>
        </authorList>
    </citation>
    <scope>NUCLEOTIDE SEQUENCE [LARGE SCALE GENOMIC DNA]</scope>
    <source>
        <strain evidence="1 2">14971</strain>
    </source>
</reference>
<protein>
    <submittedName>
        <fullName evidence="1">Uncharacterized protein</fullName>
    </submittedName>
</protein>
<proteinExistence type="predicted"/>
<name>A0A1Q9A2Z0_9HYPH</name>
<dbReference type="STRING" id="887144.BJF91_17080"/>
<comment type="caution">
    <text evidence="1">The sequence shown here is derived from an EMBL/GenBank/DDBJ whole genome shotgun (WGS) entry which is preliminary data.</text>
</comment>
<accession>A0A1Q9A2Z0</accession>
<organism evidence="1 2">
    <name type="scientific">Allorhizobium taibaishanense</name>
    <dbReference type="NCBI Taxonomy" id="887144"/>
    <lineage>
        <taxon>Bacteria</taxon>
        <taxon>Pseudomonadati</taxon>
        <taxon>Pseudomonadota</taxon>
        <taxon>Alphaproteobacteria</taxon>
        <taxon>Hyphomicrobiales</taxon>
        <taxon>Rhizobiaceae</taxon>
        <taxon>Rhizobium/Agrobacterium group</taxon>
        <taxon>Allorhizobium</taxon>
    </lineage>
</organism>
<dbReference type="EMBL" id="MKIN01000022">
    <property type="protein sequence ID" value="OLP48848.1"/>
    <property type="molecule type" value="Genomic_DNA"/>
</dbReference>
<evidence type="ECO:0000313" key="2">
    <source>
        <dbReference type="Proteomes" id="UP000185598"/>
    </source>
</evidence>